<dbReference type="EMBL" id="JAULJQ010000008">
    <property type="protein sequence ID" value="MDO2409838.1"/>
    <property type="molecule type" value="Genomic_DNA"/>
</dbReference>
<sequence length="287" mass="31208">MDQASKLRDLMSKTTKPHKGTHTVAVTSGKGGVGKSTLSANLANILALNGYKVALFDADIGLANLDVILNVRAEQNLLNVMRGECEFSDIVINIKENLFLVPGESGADIFKFNDKFLFDKFMNDASVLEGIDYLIIDTGAGIGPATQTFLDASDEVILVTTPDPAAITDAYAVIKASCAHRKRVFMLPNNVKSAQEAERIFSTIAGVVRRNVGEVGLEMLGYVPNDKVVMRSIKSRTLFSDDAPNTEPSVCLKDAASKLLYAVEQKMLDTSKEKSFAGFFKRLAEKF</sequence>
<dbReference type="InterPro" id="IPR025501">
    <property type="entry name" value="MinD_FleN"/>
</dbReference>
<dbReference type="SUPFAM" id="SSF52540">
    <property type="entry name" value="P-loop containing nucleoside triphosphate hydrolases"/>
    <property type="match status" value="1"/>
</dbReference>
<keyword evidence="5" id="KW-1185">Reference proteome</keyword>
<dbReference type="Gene3D" id="3.40.50.300">
    <property type="entry name" value="P-loop containing nucleotide triphosphate hydrolases"/>
    <property type="match status" value="1"/>
</dbReference>
<evidence type="ECO:0000313" key="4">
    <source>
        <dbReference type="EMBL" id="MDO2409838.1"/>
    </source>
</evidence>
<dbReference type="PANTHER" id="PTHR43384">
    <property type="entry name" value="SEPTUM SITE-DETERMINING PROTEIN MIND HOMOLOG, CHLOROPLASTIC-RELATED"/>
    <property type="match status" value="1"/>
</dbReference>
<evidence type="ECO:0000256" key="1">
    <source>
        <dbReference type="ARBA" id="ARBA00022741"/>
    </source>
</evidence>
<organism evidence="4 5">
    <name type="scientific">Campylobacter magnus</name>
    <dbReference type="NCBI Taxonomy" id="3026462"/>
    <lineage>
        <taxon>Bacteria</taxon>
        <taxon>Pseudomonadati</taxon>
        <taxon>Campylobacterota</taxon>
        <taxon>Epsilonproteobacteria</taxon>
        <taxon>Campylobacterales</taxon>
        <taxon>Campylobacteraceae</taxon>
        <taxon>Campylobacter</taxon>
    </lineage>
</organism>
<dbReference type="Proteomes" id="UP001171111">
    <property type="component" value="Unassembled WGS sequence"/>
</dbReference>
<dbReference type="PIRSF" id="PIRSF003092">
    <property type="entry name" value="MinD"/>
    <property type="match status" value="1"/>
</dbReference>
<proteinExistence type="predicted"/>
<evidence type="ECO:0000256" key="2">
    <source>
        <dbReference type="ARBA" id="ARBA00022840"/>
    </source>
</evidence>
<name>A0ABT8TA40_9BACT</name>
<keyword evidence="2" id="KW-0067">ATP-binding</keyword>
<reference evidence="4 5" key="1">
    <citation type="submission" date="2023-06" db="EMBL/GenBank/DDBJ databases">
        <title>Campylobacter magnum sp. nov., isolated from cecal contents of domestic pigs (Sus scrofa domesticus).</title>
        <authorList>
            <person name="Papic B."/>
            <person name="Gruntar I."/>
        </authorList>
    </citation>
    <scope>NUCLEOTIDE SEQUENCE [LARGE SCALE GENOMIC DNA]</scope>
    <source>
        <strain evidence="5">34484-21</strain>
    </source>
</reference>
<dbReference type="PANTHER" id="PTHR43384:SF4">
    <property type="entry name" value="CELLULOSE BIOSYNTHESIS PROTEIN BCSQ-RELATED"/>
    <property type="match status" value="1"/>
</dbReference>
<accession>A0ABT8TA40</accession>
<comment type="caution">
    <text evidence="4">The sequence shown here is derived from an EMBL/GenBank/DDBJ whole genome shotgun (WGS) entry which is preliminary data.</text>
</comment>
<dbReference type="Pfam" id="PF10609">
    <property type="entry name" value="ParA"/>
    <property type="match status" value="1"/>
</dbReference>
<dbReference type="InterPro" id="IPR050625">
    <property type="entry name" value="ParA/MinD_ATPase"/>
</dbReference>
<feature type="region of interest" description="Disordered" evidence="3">
    <location>
        <begin position="1"/>
        <end position="26"/>
    </location>
</feature>
<keyword evidence="1" id="KW-0547">Nucleotide-binding</keyword>
<evidence type="ECO:0000256" key="3">
    <source>
        <dbReference type="SAM" id="MobiDB-lite"/>
    </source>
</evidence>
<evidence type="ECO:0000313" key="5">
    <source>
        <dbReference type="Proteomes" id="UP001171111"/>
    </source>
</evidence>
<dbReference type="RefSeq" id="WP_302244616.1">
    <property type="nucleotide sequence ID" value="NZ_JAULJQ010000008.1"/>
</dbReference>
<dbReference type="InterPro" id="IPR033756">
    <property type="entry name" value="YlxH/NBP35"/>
</dbReference>
<dbReference type="InterPro" id="IPR027417">
    <property type="entry name" value="P-loop_NTPase"/>
</dbReference>
<protein>
    <submittedName>
        <fullName evidence="4">P-loop NTPase</fullName>
    </submittedName>
</protein>
<gene>
    <name evidence="4" type="ORF">Q2362_06970</name>
</gene>
<feature type="compositionally biased region" description="Basic and acidic residues" evidence="3">
    <location>
        <begin position="1"/>
        <end position="11"/>
    </location>
</feature>